<dbReference type="FunFam" id="1.10.340.70:FF:000001">
    <property type="entry name" value="Retrovirus-related Pol polyprotein from transposon gypsy-like Protein"/>
    <property type="match status" value="1"/>
</dbReference>
<keyword evidence="3" id="KW-0548">Nucleotidyltransferase</keyword>
<dbReference type="InterPro" id="IPR023780">
    <property type="entry name" value="Chromo_domain"/>
</dbReference>
<keyword evidence="4" id="KW-0540">Nuclease</keyword>
<keyword evidence="6" id="KW-0064">Aspartyl protease</keyword>
<evidence type="ECO:0000256" key="9">
    <source>
        <dbReference type="ARBA" id="ARBA00022842"/>
    </source>
</evidence>
<dbReference type="PANTHER" id="PTHR37984">
    <property type="entry name" value="PROTEIN CBG26694"/>
    <property type="match status" value="1"/>
</dbReference>
<evidence type="ECO:0000256" key="14">
    <source>
        <dbReference type="ARBA" id="ARBA00023172"/>
    </source>
</evidence>
<dbReference type="GO" id="GO:0003677">
    <property type="term" value="F:DNA binding"/>
    <property type="evidence" value="ECO:0007669"/>
    <property type="project" value="UniProtKB-KW"/>
</dbReference>
<dbReference type="InterPro" id="IPR021109">
    <property type="entry name" value="Peptidase_aspartic_dom_sf"/>
</dbReference>
<keyword evidence="7" id="KW-0255">Endonuclease</keyword>
<dbReference type="GO" id="GO:0004190">
    <property type="term" value="F:aspartic-type endopeptidase activity"/>
    <property type="evidence" value="ECO:0007669"/>
    <property type="project" value="UniProtKB-KW"/>
</dbReference>
<dbReference type="GO" id="GO:0004519">
    <property type="term" value="F:endonuclease activity"/>
    <property type="evidence" value="ECO:0007669"/>
    <property type="project" value="UniProtKB-KW"/>
</dbReference>
<dbReference type="Pfam" id="PF24626">
    <property type="entry name" value="SH3_Tf2-1"/>
    <property type="match status" value="1"/>
</dbReference>
<comment type="caution">
    <text evidence="17">The sequence shown here is derived from an EMBL/GenBank/DDBJ whole genome shotgun (WGS) entry which is preliminary data.</text>
</comment>
<evidence type="ECO:0000256" key="4">
    <source>
        <dbReference type="ARBA" id="ARBA00022722"/>
    </source>
</evidence>
<dbReference type="Pfam" id="PF00385">
    <property type="entry name" value="Chromo"/>
    <property type="match status" value="1"/>
</dbReference>
<dbReference type="AlphaFoldDB" id="A0A6A2YQ52"/>
<evidence type="ECO:0000259" key="16">
    <source>
        <dbReference type="PROSITE" id="PS50994"/>
    </source>
</evidence>
<dbReference type="Pfam" id="PF17921">
    <property type="entry name" value="Integrase_H2C2"/>
    <property type="match status" value="1"/>
</dbReference>
<dbReference type="InterPro" id="IPR000953">
    <property type="entry name" value="Chromo/chromo_shadow_dom"/>
</dbReference>
<dbReference type="InterPro" id="IPR012337">
    <property type="entry name" value="RNaseH-like_sf"/>
</dbReference>
<keyword evidence="10" id="KW-0229">DNA integration</keyword>
<dbReference type="PROSITE" id="PS50994">
    <property type="entry name" value="INTEGRASE"/>
    <property type="match status" value="1"/>
</dbReference>
<dbReference type="Gene3D" id="1.10.340.70">
    <property type="match status" value="1"/>
</dbReference>
<dbReference type="SMART" id="SM00298">
    <property type="entry name" value="CHROMO"/>
    <property type="match status" value="1"/>
</dbReference>
<dbReference type="PROSITE" id="PS50013">
    <property type="entry name" value="CHROMO_2"/>
    <property type="match status" value="1"/>
</dbReference>
<keyword evidence="5" id="KW-0479">Metal-binding</keyword>
<dbReference type="SUPFAM" id="SSF50630">
    <property type="entry name" value="Acid proteases"/>
    <property type="match status" value="1"/>
</dbReference>
<reference evidence="17" key="1">
    <citation type="submission" date="2019-09" db="EMBL/GenBank/DDBJ databases">
        <title>Draft genome information of white flower Hibiscus syriacus.</title>
        <authorList>
            <person name="Kim Y.-M."/>
        </authorList>
    </citation>
    <scope>NUCLEOTIDE SEQUENCE [LARGE SCALE GENOMIC DNA]</scope>
    <source>
        <strain evidence="17">YM2019G1</strain>
    </source>
</reference>
<evidence type="ECO:0000256" key="5">
    <source>
        <dbReference type="ARBA" id="ARBA00022723"/>
    </source>
</evidence>
<dbReference type="GO" id="GO:0003887">
    <property type="term" value="F:DNA-directed DNA polymerase activity"/>
    <property type="evidence" value="ECO:0007669"/>
    <property type="project" value="UniProtKB-KW"/>
</dbReference>
<evidence type="ECO:0000256" key="12">
    <source>
        <dbReference type="ARBA" id="ARBA00022932"/>
    </source>
</evidence>
<evidence type="ECO:0000256" key="6">
    <source>
        <dbReference type="ARBA" id="ARBA00022750"/>
    </source>
</evidence>
<keyword evidence="8" id="KW-0378">Hydrolase</keyword>
<evidence type="ECO:0000256" key="3">
    <source>
        <dbReference type="ARBA" id="ARBA00022695"/>
    </source>
</evidence>
<organism evidence="17 18">
    <name type="scientific">Hibiscus syriacus</name>
    <name type="common">Rose of Sharon</name>
    <dbReference type="NCBI Taxonomy" id="106335"/>
    <lineage>
        <taxon>Eukaryota</taxon>
        <taxon>Viridiplantae</taxon>
        <taxon>Streptophyta</taxon>
        <taxon>Embryophyta</taxon>
        <taxon>Tracheophyta</taxon>
        <taxon>Spermatophyta</taxon>
        <taxon>Magnoliopsida</taxon>
        <taxon>eudicotyledons</taxon>
        <taxon>Gunneridae</taxon>
        <taxon>Pentapetalae</taxon>
        <taxon>rosids</taxon>
        <taxon>malvids</taxon>
        <taxon>Malvales</taxon>
        <taxon>Malvaceae</taxon>
        <taxon>Malvoideae</taxon>
        <taxon>Hibiscus</taxon>
    </lineage>
</organism>
<dbReference type="SUPFAM" id="SSF53098">
    <property type="entry name" value="Ribonuclease H-like"/>
    <property type="match status" value="1"/>
</dbReference>
<evidence type="ECO:0000256" key="13">
    <source>
        <dbReference type="ARBA" id="ARBA00023125"/>
    </source>
</evidence>
<dbReference type="GO" id="GO:0006310">
    <property type="term" value="P:DNA recombination"/>
    <property type="evidence" value="ECO:0007669"/>
    <property type="project" value="UniProtKB-KW"/>
</dbReference>
<dbReference type="InterPro" id="IPR016197">
    <property type="entry name" value="Chromo-like_dom_sf"/>
</dbReference>
<feature type="domain" description="Integrase catalytic" evidence="16">
    <location>
        <begin position="384"/>
        <end position="551"/>
    </location>
</feature>
<feature type="domain" description="Chromo" evidence="15">
    <location>
        <begin position="574"/>
        <end position="634"/>
    </location>
</feature>
<dbReference type="InterPro" id="IPR056924">
    <property type="entry name" value="SH3_Tf2-1"/>
</dbReference>
<dbReference type="InterPro" id="IPR050951">
    <property type="entry name" value="Retrovirus_Pol_polyprotein"/>
</dbReference>
<dbReference type="InterPro" id="IPR001584">
    <property type="entry name" value="Integrase_cat-core"/>
</dbReference>
<keyword evidence="14" id="KW-0233">DNA recombination</keyword>
<sequence length="634" mass="72575">MSSFPKLGSLSAIVDRQDTESQVEMGSLQVLNALKAKSLTLSLSNGLIYVEAVINEKLTRAMVDMGASHNFVSKDEANRLGLKYSMSKGWLKTVVLGLDFLRQVTAISMHSFSSVCILEKGSRCMIPKVEAPKEQGRDAKQLSAIQLGRGIKQGAMTYLAMLKEDVEIEKTDNLPLIIRKVLGENNDVMPPELRNKLPPRRETNNVATSYFQTQKKLSPKQARWKDFLAEFDYILEYKPGKANVVADALSRTAELVAISLAKGTVLERIKEGLEQDPMTRELVKLASDGKTQRFWVEDGLLYTKGRRIYVPKWNNLRRDLIKECHDTKWAGHPGQKRTMALLETTYFWPHMKDSVELYVKICLVCQQDKVENRQPAGLLEPLPVPQRPWDSIALDFISALPKSERYDLIMVVVDRFSKYGTFIPCPKDCIAEEAARAFFKNFVKHWGLPRSIISDRDPRFTGRLWMKLFKLLGTELNFSTSFHPQTDGQTEWVNALLECYLRHFVLAKVGKVSYRLDLPSTLEIHPVFYVSMLKTYHADKEDPSRGYSHRAPPVVTSRGYSHRAPHVVTKSYDKEVETVLTSRTVRKRGVPPRTKYLIKWKDLPESEVTWELAEDLWQFEEHLKAYETTRMTPK</sequence>
<proteinExistence type="predicted"/>
<evidence type="ECO:0000313" key="18">
    <source>
        <dbReference type="Proteomes" id="UP000436088"/>
    </source>
</evidence>
<dbReference type="Gene3D" id="3.30.420.10">
    <property type="entry name" value="Ribonuclease H-like superfamily/Ribonuclease H"/>
    <property type="match status" value="1"/>
</dbReference>
<keyword evidence="12" id="KW-0239">DNA-directed DNA polymerase</keyword>
<keyword evidence="11" id="KW-0695">RNA-directed DNA polymerase</keyword>
<dbReference type="Gene3D" id="2.40.70.10">
    <property type="entry name" value="Acid Proteases"/>
    <property type="match status" value="1"/>
</dbReference>
<dbReference type="InterPro" id="IPR041588">
    <property type="entry name" value="Integrase_H2C2"/>
</dbReference>
<evidence type="ECO:0000256" key="1">
    <source>
        <dbReference type="ARBA" id="ARBA00022670"/>
    </source>
</evidence>
<evidence type="ECO:0000256" key="11">
    <source>
        <dbReference type="ARBA" id="ARBA00022918"/>
    </source>
</evidence>
<name>A0A6A2YQ52_HIBSY</name>
<evidence type="ECO:0000256" key="10">
    <source>
        <dbReference type="ARBA" id="ARBA00022908"/>
    </source>
</evidence>
<evidence type="ECO:0008006" key="19">
    <source>
        <dbReference type="Google" id="ProtNLM"/>
    </source>
</evidence>
<dbReference type="PANTHER" id="PTHR37984:SF5">
    <property type="entry name" value="PROTEIN NYNRIN-LIKE"/>
    <property type="match status" value="1"/>
</dbReference>
<dbReference type="GO" id="GO:0006508">
    <property type="term" value="P:proteolysis"/>
    <property type="evidence" value="ECO:0007669"/>
    <property type="project" value="UniProtKB-KW"/>
</dbReference>
<keyword evidence="2" id="KW-0808">Transferase</keyword>
<dbReference type="SUPFAM" id="SSF54160">
    <property type="entry name" value="Chromo domain-like"/>
    <property type="match status" value="1"/>
</dbReference>
<accession>A0A6A2YQ52</accession>
<dbReference type="GO" id="GO:0003964">
    <property type="term" value="F:RNA-directed DNA polymerase activity"/>
    <property type="evidence" value="ECO:0007669"/>
    <property type="project" value="UniProtKB-KW"/>
</dbReference>
<evidence type="ECO:0000313" key="17">
    <source>
        <dbReference type="EMBL" id="KAE8681498.1"/>
    </source>
</evidence>
<gene>
    <name evidence="17" type="ORF">F3Y22_tig00111330pilonHSYRG01125</name>
</gene>
<dbReference type="InterPro" id="IPR036397">
    <property type="entry name" value="RNaseH_sf"/>
</dbReference>
<evidence type="ECO:0000256" key="8">
    <source>
        <dbReference type="ARBA" id="ARBA00022801"/>
    </source>
</evidence>
<protein>
    <recommendedName>
        <fullName evidence="19">Integrase catalytic domain-containing protein</fullName>
    </recommendedName>
</protein>
<dbReference type="Gene3D" id="2.40.50.40">
    <property type="match status" value="1"/>
</dbReference>
<dbReference type="GO" id="GO:0015074">
    <property type="term" value="P:DNA integration"/>
    <property type="evidence" value="ECO:0007669"/>
    <property type="project" value="UniProtKB-KW"/>
</dbReference>
<evidence type="ECO:0000256" key="7">
    <source>
        <dbReference type="ARBA" id="ARBA00022759"/>
    </source>
</evidence>
<dbReference type="Proteomes" id="UP000436088">
    <property type="component" value="Unassembled WGS sequence"/>
</dbReference>
<dbReference type="GO" id="GO:0046872">
    <property type="term" value="F:metal ion binding"/>
    <property type="evidence" value="ECO:0007669"/>
    <property type="project" value="UniProtKB-KW"/>
</dbReference>
<evidence type="ECO:0000259" key="15">
    <source>
        <dbReference type="PROSITE" id="PS50013"/>
    </source>
</evidence>
<keyword evidence="18" id="KW-1185">Reference proteome</keyword>
<keyword evidence="9" id="KW-0460">Magnesium</keyword>
<keyword evidence="1" id="KW-0645">Protease</keyword>
<evidence type="ECO:0000256" key="2">
    <source>
        <dbReference type="ARBA" id="ARBA00022679"/>
    </source>
</evidence>
<dbReference type="EMBL" id="VEPZ02001308">
    <property type="protein sequence ID" value="KAE8681498.1"/>
    <property type="molecule type" value="Genomic_DNA"/>
</dbReference>
<keyword evidence="13" id="KW-0238">DNA-binding</keyword>